<keyword evidence="2" id="KW-0472">Membrane</keyword>
<sequence>MVSLRYPSFYPSCLKFSISINTCPCVELRYKKMKGNLWLIASFLVLLLAIFSCEASTPPYGIRKLLNIKTPPSGSKPAPQFRKRERRTLELPSMGRGG</sequence>
<keyword evidence="3" id="KW-1185">Reference proteome</keyword>
<feature type="transmembrane region" description="Helical" evidence="2">
    <location>
        <begin position="37"/>
        <end position="55"/>
    </location>
</feature>
<evidence type="ECO:0000256" key="1">
    <source>
        <dbReference type="SAM" id="MobiDB-lite"/>
    </source>
</evidence>
<dbReference type="GeneID" id="104713993"/>
<dbReference type="RefSeq" id="XP_019085787.1">
    <property type="nucleotide sequence ID" value="XM_019230242.1"/>
</dbReference>
<reference evidence="3" key="1">
    <citation type="journal article" date="2014" name="Nat. Commun.">
        <title>The emerging biofuel crop Camelina sativa retains a highly undifferentiated hexaploid genome structure.</title>
        <authorList>
            <person name="Kagale S."/>
            <person name="Koh C."/>
            <person name="Nixon J."/>
            <person name="Bollina V."/>
            <person name="Clarke W.E."/>
            <person name="Tuteja R."/>
            <person name="Spillane C."/>
            <person name="Robinson S.J."/>
            <person name="Links M.G."/>
            <person name="Clarke C."/>
            <person name="Higgins E.E."/>
            <person name="Huebert T."/>
            <person name="Sharpe A.G."/>
            <person name="Parkin I.A."/>
        </authorList>
    </citation>
    <scope>NUCLEOTIDE SEQUENCE [LARGE SCALE GENOMIC DNA]</scope>
    <source>
        <strain evidence="3">cv. DH55</strain>
    </source>
</reference>
<accession>A0ABM1QG99</accession>
<keyword evidence="2" id="KW-1133">Transmembrane helix</keyword>
<feature type="region of interest" description="Disordered" evidence="1">
    <location>
        <begin position="70"/>
        <end position="98"/>
    </location>
</feature>
<keyword evidence="2" id="KW-0812">Transmembrane</keyword>
<dbReference type="Proteomes" id="UP000694864">
    <property type="component" value="Chromosome 9"/>
</dbReference>
<reference evidence="4" key="2">
    <citation type="submission" date="2025-08" db="UniProtKB">
        <authorList>
            <consortium name="RefSeq"/>
        </authorList>
    </citation>
    <scope>IDENTIFICATION</scope>
    <source>
        <tissue evidence="4">Leaf</tissue>
    </source>
</reference>
<name>A0ABM1QG99_CAMSA</name>
<gene>
    <name evidence="4" type="primary">LOC104713993</name>
</gene>
<evidence type="ECO:0000256" key="2">
    <source>
        <dbReference type="SAM" id="Phobius"/>
    </source>
</evidence>
<organism evidence="3 4">
    <name type="scientific">Camelina sativa</name>
    <name type="common">False flax</name>
    <name type="synonym">Myagrum sativum</name>
    <dbReference type="NCBI Taxonomy" id="90675"/>
    <lineage>
        <taxon>Eukaryota</taxon>
        <taxon>Viridiplantae</taxon>
        <taxon>Streptophyta</taxon>
        <taxon>Embryophyta</taxon>
        <taxon>Tracheophyta</taxon>
        <taxon>Spermatophyta</taxon>
        <taxon>Magnoliopsida</taxon>
        <taxon>eudicotyledons</taxon>
        <taxon>Gunneridae</taxon>
        <taxon>Pentapetalae</taxon>
        <taxon>rosids</taxon>
        <taxon>malvids</taxon>
        <taxon>Brassicales</taxon>
        <taxon>Brassicaceae</taxon>
        <taxon>Camelineae</taxon>
        <taxon>Camelina</taxon>
    </lineage>
</organism>
<evidence type="ECO:0000313" key="4">
    <source>
        <dbReference type="RefSeq" id="XP_019085787.1"/>
    </source>
</evidence>
<proteinExistence type="predicted"/>
<evidence type="ECO:0000313" key="3">
    <source>
        <dbReference type="Proteomes" id="UP000694864"/>
    </source>
</evidence>
<protein>
    <submittedName>
        <fullName evidence="4">Uncharacterized protein LOC104713993</fullName>
    </submittedName>
</protein>